<proteinExistence type="predicted"/>
<dbReference type="STRING" id="1117707.VQ7734_01465"/>
<evidence type="ECO:0000313" key="2">
    <source>
        <dbReference type="Proteomes" id="UP000184600"/>
    </source>
</evidence>
<dbReference type="InterPro" id="IPR002802">
    <property type="entry name" value="Endo_dU"/>
</dbReference>
<dbReference type="Gene3D" id="3.30.2170.10">
    <property type="entry name" value="archaeoglobus fulgidus dsm 4304 superfamily"/>
    <property type="match status" value="1"/>
</dbReference>
<protein>
    <submittedName>
        <fullName evidence="1">Uncharacterized protein</fullName>
    </submittedName>
</protein>
<dbReference type="Proteomes" id="UP000184600">
    <property type="component" value="Unassembled WGS sequence"/>
</dbReference>
<sequence length="69" mass="7872">MRTLEEIIRLRKKIRVAGFDDAPFQRQRGSQVNLSGIICSDTRFEGMLWGETEKDGSNATEVIATMLKR</sequence>
<dbReference type="Pfam" id="PF01949">
    <property type="entry name" value="Endo_dU"/>
    <property type="match status" value="1"/>
</dbReference>
<keyword evidence="2" id="KW-1185">Reference proteome</keyword>
<dbReference type="EMBL" id="FRFG01000017">
    <property type="protein sequence ID" value="SHO55719.1"/>
    <property type="molecule type" value="Genomic_DNA"/>
</dbReference>
<organism evidence="1 2">
    <name type="scientific">Vibrio quintilis</name>
    <dbReference type="NCBI Taxonomy" id="1117707"/>
    <lineage>
        <taxon>Bacteria</taxon>
        <taxon>Pseudomonadati</taxon>
        <taxon>Pseudomonadota</taxon>
        <taxon>Gammaproteobacteria</taxon>
        <taxon>Vibrionales</taxon>
        <taxon>Vibrionaceae</taxon>
        <taxon>Vibrio</taxon>
    </lineage>
</organism>
<dbReference type="AlphaFoldDB" id="A0A1M7YSZ6"/>
<gene>
    <name evidence="1" type="ORF">VQ7734_01465</name>
</gene>
<evidence type="ECO:0000313" key="1">
    <source>
        <dbReference type="EMBL" id="SHO55719.1"/>
    </source>
</evidence>
<reference evidence="2" key="1">
    <citation type="submission" date="2016-12" db="EMBL/GenBank/DDBJ databases">
        <authorList>
            <person name="Rodrigo-Torres L."/>
            <person name="Arahal R.D."/>
            <person name="Lucena T."/>
        </authorList>
    </citation>
    <scope>NUCLEOTIDE SEQUENCE [LARGE SCALE GENOMIC DNA]</scope>
</reference>
<accession>A0A1M7YSZ6</accession>
<name>A0A1M7YSZ6_9VIBR</name>